<dbReference type="Gene3D" id="3.40.50.300">
    <property type="entry name" value="P-loop containing nucleotide triphosphate hydrolases"/>
    <property type="match status" value="4"/>
</dbReference>
<dbReference type="Pfam" id="PF16697">
    <property type="entry name" value="Yop-YscD_cpl"/>
    <property type="match status" value="1"/>
</dbReference>
<dbReference type="CDD" id="cd01127">
    <property type="entry name" value="TrwB_TraG_TraD_VirD4"/>
    <property type="match status" value="1"/>
</dbReference>
<evidence type="ECO:0000256" key="3">
    <source>
        <dbReference type="ARBA" id="ARBA00022840"/>
    </source>
</evidence>
<reference evidence="7 8" key="1">
    <citation type="submission" date="2019-06" db="EMBL/GenBank/DDBJ databases">
        <title>Sequencing the genomes of 1000 actinobacteria strains.</title>
        <authorList>
            <person name="Klenk H.-P."/>
        </authorList>
    </citation>
    <scope>NUCLEOTIDE SEQUENCE [LARGE SCALE GENOMIC DNA]</scope>
    <source>
        <strain evidence="7 8">DSM 26477</strain>
    </source>
</reference>
<feature type="domain" description="FtsK" evidence="6">
    <location>
        <begin position="696"/>
        <end position="884"/>
    </location>
</feature>
<dbReference type="SUPFAM" id="SSF49879">
    <property type="entry name" value="SMAD/FHA domain"/>
    <property type="match status" value="1"/>
</dbReference>
<feature type="domain" description="FtsK" evidence="6">
    <location>
        <begin position="1022"/>
        <end position="1212"/>
    </location>
</feature>
<dbReference type="PANTHER" id="PTHR22683">
    <property type="entry name" value="SPORULATION PROTEIN RELATED"/>
    <property type="match status" value="1"/>
</dbReference>
<keyword evidence="3 4" id="KW-0067">ATP-binding</keyword>
<evidence type="ECO:0000259" key="5">
    <source>
        <dbReference type="PROSITE" id="PS50006"/>
    </source>
</evidence>
<dbReference type="InterPro" id="IPR032030">
    <property type="entry name" value="YscD_cytoplasmic_dom"/>
</dbReference>
<organism evidence="7 8">
    <name type="scientific">Homoserinimonas aerilata</name>
    <dbReference type="NCBI Taxonomy" id="1162970"/>
    <lineage>
        <taxon>Bacteria</taxon>
        <taxon>Bacillati</taxon>
        <taxon>Actinomycetota</taxon>
        <taxon>Actinomycetes</taxon>
        <taxon>Micrococcales</taxon>
        <taxon>Microbacteriaceae</taxon>
        <taxon>Homoserinimonas</taxon>
    </lineage>
</organism>
<dbReference type="PROSITE" id="PS50901">
    <property type="entry name" value="FTSK"/>
    <property type="match status" value="2"/>
</dbReference>
<feature type="binding site" evidence="4">
    <location>
        <begin position="1039"/>
        <end position="1046"/>
    </location>
    <ligand>
        <name>ATP</name>
        <dbReference type="ChEBI" id="CHEBI:30616"/>
    </ligand>
</feature>
<dbReference type="InterPro" id="IPR050206">
    <property type="entry name" value="FtsK/SpoIIIE/SftA"/>
</dbReference>
<gene>
    <name evidence="7" type="ORF">FB562_0618</name>
</gene>
<dbReference type="PANTHER" id="PTHR22683:SF1">
    <property type="entry name" value="TYPE VII SECRETION SYSTEM PROTEIN ESSC"/>
    <property type="match status" value="1"/>
</dbReference>
<dbReference type="InterPro" id="IPR002543">
    <property type="entry name" value="FtsK_dom"/>
</dbReference>
<accession>A0A542YHI6</accession>
<evidence type="ECO:0000256" key="2">
    <source>
        <dbReference type="ARBA" id="ARBA00022741"/>
    </source>
</evidence>
<dbReference type="SMART" id="SM00240">
    <property type="entry name" value="FHA"/>
    <property type="match status" value="1"/>
</dbReference>
<dbReference type="EMBL" id="VFOM01000001">
    <property type="protein sequence ID" value="TQL47553.1"/>
    <property type="molecule type" value="Genomic_DNA"/>
</dbReference>
<keyword evidence="1" id="KW-0597">Phosphoprotein</keyword>
<dbReference type="Pfam" id="PF01580">
    <property type="entry name" value="FtsK_SpoIIIE"/>
    <property type="match status" value="2"/>
</dbReference>
<sequence length="1501" mass="160019">MKLKLTLKRQSGPDADLVVATDVGATVSDVAGELLAADPISPVPRGEAKGATLEVAFPGVSGSRVLDPGTPIAEAVIASGAAVRIVREGTRPGADAGPVLGVLRVDSGPDAGRDFELRAGSTVIGRDAASGIRLNDPLVSKRHARVEVSDTIDLVDLNSANGLVVDGGEVTRISLRSGQTVTLGDTVLRAELVGRSTPAPAQGRVGPVAFNRSPRVEARYPGEEYDGPDVPRESEPMPFPWLALVAPLLVGPILFAVTQNPLSIIFVALSPVMMAGTYFTQRMREKRTQKAQIEKFDRKLLQLGEMMEKEVVLERSVRLEESVSTEELLEHTDALGPLLWTRRPEHWSFLNVRLGIGTAPSRNEIRGRNNANGLPGYAERLDATIEYFEDISGVPIVDSLRDAGALGLSGDEVPVLEATHSVLVQLAALHSPAELAFSAILSPTWSKELEWIKWLPHTGAAGSPLQGVQLADSAATGAKLIADLEELIETRTGGSRKRPGQNRGALSLDDAVMAKGAEVGDEKSNDSDELPEMPCIVVVISDDAPVDRARIVQLVEKAPEAGIFPIWIASTRTALPAACRTFLEVHEQQPKATVGLVRTGQLIDDVQISRVTTARAMTFARSLASVSDAGALVSDESDIPRSVSFLDLLGHDLALSSDAVIDRWNQNASVHDRTPGAPHKPRRAGKLRALVGQSNVDSLHLDLRTHGPHALVGGTTGAGKSEFLQAWVLGMAAEYSPDRVTFLFVDYKGGSAFADCVDLPHTVGLVTDLSPHLVRRALTSLRAELHFREHLFNRKKVKDLIELEKRGDPECPPALVLVIDEFAALVGEVPEFVDGVVDIAQRGRSLGIHLIMATQRPAGVIKDNLRANTNLRVALRMADESDSTDVVGSAVAAGFDPSVPGRGIAKTGPGRLTSFQTGYAGGWTSEAVSAPSIEIAELAFGIEKRWEAPKGEAAEEKGDLGPNDTARLVSSMSAAAAAAGIPAPRKPWLDELASVYDLSLLRQRTDEELVIGVVDDAQKQAQYPVYFRPDVDGHLAVYGTGGSGKSVALRSLAIAAAITPRGGPVQVYALDFASGGLRILEALPHVGAVIAGDDSERVARLIKRLRGIIDERVLRYGAVRASTVAEYRALASQPQEPRILLLIDGMATFRQEYEFVASSVLFNQFLQVLSDGRQVGVHVVVSADRPGSISPSVSASFQRKVTLRLTDENDYAMIDAPSDVLSAASPPGRAVLDQLEAQIAVFGGTANVADQARAIEKLAKAMRDNGIPEAPAIERLADEIPLAELTGAVAEAAASGKVVIGVADDDLQPFAIVPEGAFMLTGPPASGRSTALATLAQTLRASLPTAELFYFGNAKSSLSRRPGWTGTAVGPDAAAELAKQLLERAGQPATPATRMCILVESISDFLSTSADQDLTALIKAAKRNDHFVVGESENSTWSQSWPLLMEFKAARRGFALQPEPHEGDLLFKTSFPRAKRSEFPEGRGNFVQAGKVRRVQLALPE</sequence>
<evidence type="ECO:0000256" key="1">
    <source>
        <dbReference type="ARBA" id="ARBA00022553"/>
    </source>
</evidence>
<name>A0A542YHI6_9MICO</name>
<proteinExistence type="predicted"/>
<evidence type="ECO:0000313" key="7">
    <source>
        <dbReference type="EMBL" id="TQL47553.1"/>
    </source>
</evidence>
<dbReference type="InterPro" id="IPR008984">
    <property type="entry name" value="SMAD_FHA_dom_sf"/>
</dbReference>
<evidence type="ECO:0000313" key="8">
    <source>
        <dbReference type="Proteomes" id="UP000317998"/>
    </source>
</evidence>
<dbReference type="PROSITE" id="PS50006">
    <property type="entry name" value="FHA_DOMAIN"/>
    <property type="match status" value="1"/>
</dbReference>
<dbReference type="Proteomes" id="UP000317998">
    <property type="component" value="Unassembled WGS sequence"/>
</dbReference>
<dbReference type="GO" id="GO:0003677">
    <property type="term" value="F:DNA binding"/>
    <property type="evidence" value="ECO:0007669"/>
    <property type="project" value="InterPro"/>
</dbReference>
<dbReference type="RefSeq" id="WP_141879785.1">
    <property type="nucleotide sequence ID" value="NZ_VFOM01000001.1"/>
</dbReference>
<dbReference type="CDD" id="cd00060">
    <property type="entry name" value="FHA"/>
    <property type="match status" value="1"/>
</dbReference>
<dbReference type="SUPFAM" id="SSF52540">
    <property type="entry name" value="P-loop containing nucleoside triphosphate hydrolases"/>
    <property type="match status" value="2"/>
</dbReference>
<keyword evidence="8" id="KW-1185">Reference proteome</keyword>
<dbReference type="Gene3D" id="2.60.200.20">
    <property type="match status" value="1"/>
</dbReference>
<dbReference type="InterPro" id="IPR027417">
    <property type="entry name" value="P-loop_NTPase"/>
</dbReference>
<keyword evidence="2 4" id="KW-0547">Nucleotide-binding</keyword>
<dbReference type="GO" id="GO:0005524">
    <property type="term" value="F:ATP binding"/>
    <property type="evidence" value="ECO:0007669"/>
    <property type="project" value="UniProtKB-UniRule"/>
</dbReference>
<comment type="caution">
    <text evidence="7">The sequence shown here is derived from an EMBL/GenBank/DDBJ whole genome shotgun (WGS) entry which is preliminary data.</text>
</comment>
<evidence type="ECO:0000256" key="4">
    <source>
        <dbReference type="PROSITE-ProRule" id="PRU00289"/>
    </source>
</evidence>
<evidence type="ECO:0000259" key="6">
    <source>
        <dbReference type="PROSITE" id="PS50901"/>
    </source>
</evidence>
<dbReference type="InterPro" id="IPR000253">
    <property type="entry name" value="FHA_dom"/>
</dbReference>
<protein>
    <submittedName>
        <fullName evidence="7">S-DNA-T family DNA segregation ATPase FtsK/SpoIIIE</fullName>
    </submittedName>
</protein>
<dbReference type="InterPro" id="IPR003593">
    <property type="entry name" value="AAA+_ATPase"/>
</dbReference>
<feature type="domain" description="FHA" evidence="5">
    <location>
        <begin position="122"/>
        <end position="170"/>
    </location>
</feature>
<feature type="binding site" evidence="4">
    <location>
        <begin position="714"/>
        <end position="721"/>
    </location>
    <ligand>
        <name>ATP</name>
        <dbReference type="ChEBI" id="CHEBI:30616"/>
    </ligand>
</feature>
<dbReference type="SMART" id="SM00382">
    <property type="entry name" value="AAA"/>
    <property type="match status" value="3"/>
</dbReference>
<dbReference type="OrthoDB" id="9807790at2"/>